<evidence type="ECO:0000313" key="3">
    <source>
        <dbReference type="Proteomes" id="UP000738517"/>
    </source>
</evidence>
<evidence type="ECO:0000256" key="1">
    <source>
        <dbReference type="SAM" id="SignalP"/>
    </source>
</evidence>
<proteinExistence type="predicted"/>
<gene>
    <name evidence="2" type="ORF">EIZ48_03800</name>
</gene>
<dbReference type="Proteomes" id="UP000738517">
    <property type="component" value="Unassembled WGS sequence"/>
</dbReference>
<feature type="chain" id="PRO_5045263567" evidence="1">
    <location>
        <begin position="23"/>
        <end position="64"/>
    </location>
</feature>
<feature type="signal peptide" evidence="1">
    <location>
        <begin position="1"/>
        <end position="22"/>
    </location>
</feature>
<dbReference type="EMBL" id="RSEJ01000002">
    <property type="protein sequence ID" value="NBI51701.1"/>
    <property type="molecule type" value="Genomic_DNA"/>
</dbReference>
<organism evidence="2 3">
    <name type="scientific">Photobacterium alginatilyticum</name>
    <dbReference type="NCBI Taxonomy" id="1775171"/>
    <lineage>
        <taxon>Bacteria</taxon>
        <taxon>Pseudomonadati</taxon>
        <taxon>Pseudomonadota</taxon>
        <taxon>Gammaproteobacteria</taxon>
        <taxon>Vibrionales</taxon>
        <taxon>Vibrionaceae</taxon>
        <taxon>Photobacterium</taxon>
    </lineage>
</organism>
<dbReference type="RefSeq" id="WP_160648768.1">
    <property type="nucleotide sequence ID" value="NZ_RSEJ01000002.1"/>
</dbReference>
<sequence length="64" mass="6808">MKTLLAASLVLMMSLSSHLAIASNNAGGAPAMPIYRCVIDTDNGVKEERVPHHICLQKGGKTVF</sequence>
<comment type="caution">
    <text evidence="2">The sequence shown here is derived from an EMBL/GenBank/DDBJ whole genome shotgun (WGS) entry which is preliminary data.</text>
</comment>
<reference evidence="2 3" key="1">
    <citation type="journal article" date="2017" name="Int. J. Syst. Evol. Microbiol.">
        <title>Photobacterium alginatilyticum sp. nov., a marine bacterium isolated from bottom seawater.</title>
        <authorList>
            <person name="Wang X."/>
            <person name="Wang Y."/>
            <person name="Yang X."/>
            <person name="Sun H."/>
            <person name="Li B."/>
            <person name="Zhang X.H."/>
        </authorList>
    </citation>
    <scope>NUCLEOTIDE SEQUENCE [LARGE SCALE GENOMIC DNA]</scope>
    <source>
        <strain evidence="2 3">P03D4</strain>
    </source>
</reference>
<keyword evidence="3" id="KW-1185">Reference proteome</keyword>
<keyword evidence="1" id="KW-0732">Signal</keyword>
<evidence type="ECO:0000313" key="2">
    <source>
        <dbReference type="EMBL" id="NBI51701.1"/>
    </source>
</evidence>
<name>A0ABW9YDH1_9GAMM</name>
<protein>
    <submittedName>
        <fullName evidence="2">Uncharacterized protein</fullName>
    </submittedName>
</protein>
<accession>A0ABW9YDH1</accession>